<sequence>MLSTGAFDSDPREIDAWFMFLPGCRREESPMENQGLKVSVDLFEVVVLFFCDAVSSVGSNLYKYHNTVRCQLSRLNDFGDVKPDFSPFIFCILDKCISLLSSDSKKKLCEKSIISIYVCNTVCFLLQTQVKGGLLPGFIDIMLAARLGNLSFGDDDSGEFDCEWGPLKYLWFFSQNLSKKQPCTSLCSIWSKTPTSSDHPFVKTLDKIKEMINHCDGALGEIDAMFSSSLVSTSPSNILANFPKVITASLLLRRPFPFLSNLLFLHYDTLPEVAKVWPDIFFSSLELENSVTRPDGRTDTYSDKEFAPVALGYYLKQAPFFVIFPLIFRLASSDLLNAFNLVDILKVKLSQGSFDDSVVSLRLILFWVHQRLPCGDNQPGELELRLEICFICIKHVLSQVLPVIADSDTSTTTKSPILVSYIQEVANIIFHHPVVTSTVQSPVCCNTAPTHGSLSDDFEDFISSSKWSIHPTERDVLDMLKTVADHLLALCNGRCSLPKYQAAANKQLLKDFNNIVQLVVSSFKEKFAFCIRNNILIPLRPSYYVLNMLIHYVSPFELLELVRWIFGEVEQTYKVSEKSLMVNGLSIGCYVADNALDLISSYLHHMNGKTLISSVLWDVNWASGDVSLIEEVLYKIIELATNFKLECADKCLIKAVNTVYVQSQPDFLPLIISMSRVIMSMPARILSHCINATSPTKAKLLFLLTEISPLHMTLFGKLFLSTTNSGFTSRCRASEDNHMCAFSDKELIILLPVALSYLNFSITKFGGQNPKCLEAMTSIYSKALVVGFLNWKSFVSRKIFLEEYGELLPSSTPEVVNLFSCSLLGKVIDMLRYCFAFNGESIDKEKRMELFHSVYPLPSAPDELLECDVSEIHNFSISDSLKSIIRVIAKISFCKLLLFPDDNFIKSFKRKAGGGLQEMGSSKLSFLKILVRTWRSIVKRFPRVADKSKDSMGTPCSLLFRQLEVFILRNIAEMSMEMQAQLVQLDSFSFPESFFKSSLWYRFADPTTLEVLRGVLISLHEGKCSYHILFELLQTHSQFVASILSSDLISDSDSAFQCGTLLKPLSCILSSHVFSTDPGASDHKHSLQMSLSHSRKLELIKLLRLLYHLSSCQNKYISVGVGINVNSRELLSLLLSCYGATMCEIDLEIFNLMNEIVSTEGSNCLSIAEFDYLWGDAASKVRLEKKLKSSNDTVDGETSKEYRKRQFRENLRVDHNLILATVLNFPYDRVAFERSITPKELLEDNIMDSLEEPYARTYRLRRYDPVFLLRLSVHGLSMGYFENLEFAGLGLLALSIMSTSSPDQGIRKLGYEVLERFKVFLEELRKASKDHTHSKFKPVSLLLLLLLYLQNGITEEGQRIPSVTAMLAAEASLVLLKPSNKYNIAIKEVLCKRSSKQLVRDPEGKCKALTNLERIPLFHFLYGRSSIKLNEHNLSKEKENIKADRLWILRLCYTGLVLEDDAEIYQKKYSQMLSFYSSSFSDNESKKLILQIVKKSVKLPNLALYLVKCNGLISWLSSVFCLLYGNLCADDNNIFLMQMSTCLEILSDIISQRTIMELPLNSSKHPEKRADSLEGVLEQLSELVSHLYKFLLSSLKTLMRNVSLLNIILQILVTSLSIFQKQDISKPHFNISHKSLFQLCKTILDEFGNAQSCHSAELVIRAMLMCPPPIVRAQMDRVQLTRFLMLAIPVASKSHHEVKFTIQPSSFSRKQSSIEGPLISALLRWVSSSVILGRKICKTNTSSPETATSESIQWLLGNLTVGSEWKEDGCRNNVSLAAMIIYLQQLLHGINCKQLLRSVVSSLCLLLLSGDNDSTSTGVISLVSDLGKTVASLCSKIRCPNEVNPDWRWSFNHELEDCSSAEQTDSQKVDEYNACQSLLLIFRNALSSNSLDLPCMSYHDLVESGVFEGERNSFVTD</sequence>
<dbReference type="Pfam" id="PF16201">
    <property type="entry name" value="NopRA1"/>
    <property type="match status" value="1"/>
</dbReference>
<proteinExistence type="predicted"/>
<dbReference type="EMBL" id="JAJJMA010258156">
    <property type="protein sequence ID" value="MCL7044438.1"/>
    <property type="molecule type" value="Genomic_DNA"/>
</dbReference>
<dbReference type="Proteomes" id="UP001177140">
    <property type="component" value="Unassembled WGS sequence"/>
</dbReference>
<reference evidence="2" key="1">
    <citation type="submission" date="2022-03" db="EMBL/GenBank/DDBJ databases">
        <title>A functionally conserved STORR gene fusion in Papaver species that diverged 16.8 million years ago.</title>
        <authorList>
            <person name="Catania T."/>
        </authorList>
    </citation>
    <scope>NUCLEOTIDE SEQUENCE</scope>
    <source>
        <strain evidence="2">S-191538</strain>
    </source>
</reference>
<dbReference type="GO" id="GO:0005730">
    <property type="term" value="C:nucleolus"/>
    <property type="evidence" value="ECO:0007669"/>
    <property type="project" value="TreeGrafter"/>
</dbReference>
<keyword evidence="3" id="KW-1185">Reference proteome</keyword>
<dbReference type="InterPro" id="IPR039844">
    <property type="entry name" value="URB1"/>
</dbReference>
<evidence type="ECO:0000313" key="2">
    <source>
        <dbReference type="EMBL" id="MCL7044438.1"/>
    </source>
</evidence>
<dbReference type="GO" id="GO:0000466">
    <property type="term" value="P:maturation of 5.8S rRNA from tricistronic rRNA transcript (SSU-rRNA, 5.8S rRNA, LSU-rRNA)"/>
    <property type="evidence" value="ECO:0007669"/>
    <property type="project" value="TreeGrafter"/>
</dbReference>
<accession>A0AA41VNP1</accession>
<feature type="domain" description="URB1 C-terminal" evidence="1">
    <location>
        <begin position="1292"/>
        <end position="1515"/>
    </location>
</feature>
<dbReference type="InterPro" id="IPR032436">
    <property type="entry name" value="URB1_C"/>
</dbReference>
<dbReference type="PANTHER" id="PTHR13500">
    <property type="entry name" value="NUCLEOLAR PRERIBOSOMAL-ASSOCIATED PROTEIN 1"/>
    <property type="match status" value="1"/>
</dbReference>
<evidence type="ECO:0000313" key="3">
    <source>
        <dbReference type="Proteomes" id="UP001177140"/>
    </source>
</evidence>
<protein>
    <recommendedName>
        <fullName evidence="1">URB1 C-terminal domain-containing protein</fullName>
    </recommendedName>
</protein>
<name>A0AA41VNP1_PAPNU</name>
<gene>
    <name evidence="2" type="ORF">MKW94_015930</name>
</gene>
<comment type="caution">
    <text evidence="2">The sequence shown here is derived from an EMBL/GenBank/DDBJ whole genome shotgun (WGS) entry which is preliminary data.</text>
</comment>
<dbReference type="PANTHER" id="PTHR13500:SF0">
    <property type="entry name" value="NUCLEOLAR PRE-RIBOSOMAL-ASSOCIATED PROTEIN 1"/>
    <property type="match status" value="1"/>
</dbReference>
<dbReference type="GO" id="GO:0000463">
    <property type="term" value="P:maturation of LSU-rRNA from tricistronic rRNA transcript (SSU-rRNA, 5.8S rRNA, LSU-rRNA)"/>
    <property type="evidence" value="ECO:0007669"/>
    <property type="project" value="TreeGrafter"/>
</dbReference>
<organism evidence="2 3">
    <name type="scientific">Papaver nudicaule</name>
    <name type="common">Iceland poppy</name>
    <dbReference type="NCBI Taxonomy" id="74823"/>
    <lineage>
        <taxon>Eukaryota</taxon>
        <taxon>Viridiplantae</taxon>
        <taxon>Streptophyta</taxon>
        <taxon>Embryophyta</taxon>
        <taxon>Tracheophyta</taxon>
        <taxon>Spermatophyta</taxon>
        <taxon>Magnoliopsida</taxon>
        <taxon>Ranunculales</taxon>
        <taxon>Papaveraceae</taxon>
        <taxon>Papaveroideae</taxon>
        <taxon>Papaver</taxon>
    </lineage>
</organism>
<evidence type="ECO:0000259" key="1">
    <source>
        <dbReference type="Pfam" id="PF16201"/>
    </source>
</evidence>